<accession>A0ABS4MEA2</accession>
<evidence type="ECO:0000313" key="3">
    <source>
        <dbReference type="Proteomes" id="UP001519292"/>
    </source>
</evidence>
<dbReference type="InterPro" id="IPR014960">
    <property type="entry name" value="DUF1828"/>
</dbReference>
<protein>
    <recommendedName>
        <fullName evidence="1">DUF1828 domain-containing protein</fullName>
    </recommendedName>
</protein>
<feature type="domain" description="DUF1828" evidence="1">
    <location>
        <begin position="33"/>
        <end position="120"/>
    </location>
</feature>
<dbReference type="RefSeq" id="WP_209686699.1">
    <property type="nucleotide sequence ID" value="NZ_JAGGLU010000005.1"/>
</dbReference>
<comment type="caution">
    <text evidence="2">The sequence shown here is derived from an EMBL/GenBank/DDBJ whole genome shotgun (WGS) entry which is preliminary data.</text>
</comment>
<reference evidence="2 3" key="1">
    <citation type="submission" date="2021-03" db="EMBL/GenBank/DDBJ databases">
        <title>Genomic Encyclopedia of Type Strains, Phase IV (KMG-IV): sequencing the most valuable type-strain genomes for metagenomic binning, comparative biology and taxonomic classification.</title>
        <authorList>
            <person name="Goeker M."/>
        </authorList>
    </citation>
    <scope>NUCLEOTIDE SEQUENCE [LARGE SCALE GENOMIC DNA]</scope>
    <source>
        <strain evidence="2 3">DSM 101872</strain>
    </source>
</reference>
<dbReference type="Proteomes" id="UP001519292">
    <property type="component" value="Unassembled WGS sequence"/>
</dbReference>
<name>A0ABS4MEA2_9LACO</name>
<proteinExistence type="predicted"/>
<sequence>MNRKINELKQKSMDWLSNNLEFIEAGDDIEVATPLIGAYGDMIYCWIEKIDGYWRISDDSYLLFKLDPNQEDLDFYSDAGDVVIGSGFEFDDDSGEIFCEVENEDEIPQALNDLAQLQIALTYLKN</sequence>
<organism evidence="2 3">
    <name type="scientific">Lactobacillus colini</name>
    <dbReference type="NCBI Taxonomy" id="1819254"/>
    <lineage>
        <taxon>Bacteria</taxon>
        <taxon>Bacillati</taxon>
        <taxon>Bacillota</taxon>
        <taxon>Bacilli</taxon>
        <taxon>Lactobacillales</taxon>
        <taxon>Lactobacillaceae</taxon>
        <taxon>Lactobacillus</taxon>
    </lineage>
</organism>
<dbReference type="EMBL" id="JAGGLU010000005">
    <property type="protein sequence ID" value="MBP2057958.1"/>
    <property type="molecule type" value="Genomic_DNA"/>
</dbReference>
<keyword evidence="3" id="KW-1185">Reference proteome</keyword>
<evidence type="ECO:0000259" key="1">
    <source>
        <dbReference type="Pfam" id="PF08861"/>
    </source>
</evidence>
<gene>
    <name evidence="2" type="ORF">J2Z60_001133</name>
</gene>
<dbReference type="Pfam" id="PF08861">
    <property type="entry name" value="DUF1828"/>
    <property type="match status" value="1"/>
</dbReference>
<evidence type="ECO:0000313" key="2">
    <source>
        <dbReference type="EMBL" id="MBP2057958.1"/>
    </source>
</evidence>